<name>A0AA49FP34_9PROT</name>
<dbReference type="Proteomes" id="UP001234916">
    <property type="component" value="Chromosome"/>
</dbReference>
<sequence length="518" mass="57259">MPARRLLFLDASRLTAWHWSLGHLEKEGEFAADAAGLGAFGEYLRRHRASIWFLLTDVAEEGFQIEDVPYVTGRDRGDLIKRKLGQYFYGTPFSVAISLGRAKEGRRDEKLLFAALIRAQQFEPWLEILRQAEAQLAGVFSMPQAVAVLAAQLAARMGSEYRQFLLISATSGGLRQSFFEDGQLRFSRLTPLATGTVEETAIASAVEAAKIHHYLSAQRLINRSTALPALVLAHPVHLEAFHSRCHDTGDLHFEIVDLVAEAMHNGLKTLPKDSCGEELFLHLLVRQTPRQQFAPSSARRFYHLWQLRFALQSAGLVTLAACLLFAGKQVYEADALRQASAEENIQAAGERQRYDAILQTLPRIPLSTENLRALTSRYEELLKRGVGLEPATAHLSHALQDAPKIDLVRLEWRIANSPAEASDALPNNKPAAGANAGPFVIVDLFGQLPIGLVNDHRAQMSAIDAFAERLRTGSGIHEVRILSRPFEVESGKSLKSGSEAAGRAAEAPKFSLRIVWKL</sequence>
<accession>A0AA49FP34</accession>
<reference evidence="1" key="1">
    <citation type="journal article" date="2023" name="Nat. Microbiol.">
        <title>Enrichment and characterization of a nitric oxide-reducing microbial community in a continuous bioreactor.</title>
        <authorList>
            <person name="Garrido-Amador P."/>
            <person name="Stortenbeker N."/>
            <person name="Wessels H.J.C.T."/>
            <person name="Speth D.R."/>
            <person name="Garcia-Heredia I."/>
            <person name="Kartal B."/>
        </authorList>
    </citation>
    <scope>NUCLEOTIDE SEQUENCE</scope>
    <source>
        <strain evidence="1">MAG1</strain>
    </source>
</reference>
<protein>
    <submittedName>
        <fullName evidence="1">Uncharacterized protein</fullName>
    </submittedName>
</protein>
<proteinExistence type="predicted"/>
<gene>
    <name evidence="1" type="ORF">OHM77_06840</name>
</gene>
<organism evidence="1">
    <name type="scientific">Candidatus Nitricoxidivorans perseverans</name>
    <dbReference type="NCBI Taxonomy" id="2975601"/>
    <lineage>
        <taxon>Bacteria</taxon>
        <taxon>Pseudomonadati</taxon>
        <taxon>Pseudomonadota</taxon>
        <taxon>Betaproteobacteria</taxon>
        <taxon>Nitrosomonadales</taxon>
        <taxon>Sterolibacteriaceae</taxon>
        <taxon>Candidatus Nitricoxidivorans</taxon>
    </lineage>
</organism>
<evidence type="ECO:0000313" key="1">
    <source>
        <dbReference type="EMBL" id="WIM06977.1"/>
    </source>
</evidence>
<dbReference type="KEGG" id="npv:OHM77_06840"/>
<dbReference type="AlphaFoldDB" id="A0AA49FP34"/>
<dbReference type="EMBL" id="CP107246">
    <property type="protein sequence ID" value="WIM06977.1"/>
    <property type="molecule type" value="Genomic_DNA"/>
</dbReference>